<sequence>MRRLLVLAAAVSSFGATASAPEVRVPWNADPDSQYLLDVQIRQKILGEGVRAYPVPGGSCVILGDLAIALDLPIKIDLKARVAEGWAFKEENRLRIDRATATVTYGKRSERLTESVVRDAPDGWCVETAALSRWLGLTMSARTEASVLLLEHEEKLPVERAIERRERAAQLHRASLDLSGLPKVRLPYRMWRSPSVDVMMDAGVTYSAATGTRIDHRASIIAAGEALQMSYEARVGTDRRGLPTNVRLRAYRSDPEAGLLGPLKATHVAFGDVEGLSSPSVGASGSGRGAVVTNRPLLQAVAFDRTQFSGELSAGWDAELYRNGELVAFAPAGSDQRYRFDEVALQYGENRFEILSYGPQGQVRSRIETVTVGPQAVPPGESWYWAGVVDPGRDLLDFRRERGPPSNERGLRAAASFEHGIDQRTSVAALVQTLVVDDQRVTYVEGAVRRSIGPAVAEVALARDDTGGLALRGQVLARVGAASLSWSSFLSRGFAARPEGSAATAEHRLSVDVPLKLSGDRVIPLHGDVRMSERRGGGRTIEANARTSVTISRFNLAALGRWRQTRAGEGFAPTDELEAGLIGSGRIGRVRVRGTTEWQISPESRLKRAELSGYWSRGGNADWEGALAYESIDRRVRGRLTHVRRFDSLAIAGTLEAASDGSVAAGLNLTFSLDRGREGWRFSRQSLAGAGSVRAQVFRDRNGNGLRDGDEKVEQGAFITAGLRPGDRPTGKDGWASVAGLDNYRAVAIGVDTGSLSDPNLVPAKPAQMVVPRPGVSAEVLIPLVGGGAVEGTLLKDGGGAFQGLNLELVDAGGRVVASATSDYDGYFLFERVAAGRYTLRLTEMSRVAAKARTAEVKAEVVLKEEQAVLRLGSLTVQATAAIAVNQEVVPDDLPKMSALVPEGKADPS</sequence>
<evidence type="ECO:0008006" key="4">
    <source>
        <dbReference type="Google" id="ProtNLM"/>
    </source>
</evidence>
<evidence type="ECO:0000313" key="3">
    <source>
        <dbReference type="Proteomes" id="UP001500235"/>
    </source>
</evidence>
<keyword evidence="1" id="KW-0732">Signal</keyword>
<proteinExistence type="predicted"/>
<gene>
    <name evidence="2" type="ORF">GCM10022280_01570</name>
</gene>
<feature type="chain" id="PRO_5046574227" description="Carboxypeptidase regulatory-like domain-containing protein" evidence="1">
    <location>
        <begin position="19"/>
        <end position="909"/>
    </location>
</feature>
<organism evidence="2 3">
    <name type="scientific">Sphingomonas swuensis</name>
    <dbReference type="NCBI Taxonomy" id="977800"/>
    <lineage>
        <taxon>Bacteria</taxon>
        <taxon>Pseudomonadati</taxon>
        <taxon>Pseudomonadota</taxon>
        <taxon>Alphaproteobacteria</taxon>
        <taxon>Sphingomonadales</taxon>
        <taxon>Sphingomonadaceae</taxon>
        <taxon>Sphingomonas</taxon>
    </lineage>
</organism>
<dbReference type="Proteomes" id="UP001500235">
    <property type="component" value="Unassembled WGS sequence"/>
</dbReference>
<protein>
    <recommendedName>
        <fullName evidence="4">Carboxypeptidase regulatory-like domain-containing protein</fullName>
    </recommendedName>
</protein>
<dbReference type="EMBL" id="BAABBQ010000001">
    <property type="protein sequence ID" value="GAA4008516.1"/>
    <property type="molecule type" value="Genomic_DNA"/>
</dbReference>
<dbReference type="InterPro" id="IPR013783">
    <property type="entry name" value="Ig-like_fold"/>
</dbReference>
<evidence type="ECO:0000313" key="2">
    <source>
        <dbReference type="EMBL" id="GAA4008516.1"/>
    </source>
</evidence>
<reference evidence="3" key="1">
    <citation type="journal article" date="2019" name="Int. J. Syst. Evol. Microbiol.">
        <title>The Global Catalogue of Microorganisms (GCM) 10K type strain sequencing project: providing services to taxonomists for standard genome sequencing and annotation.</title>
        <authorList>
            <consortium name="The Broad Institute Genomics Platform"/>
            <consortium name="The Broad Institute Genome Sequencing Center for Infectious Disease"/>
            <person name="Wu L."/>
            <person name="Ma J."/>
        </authorList>
    </citation>
    <scope>NUCLEOTIDE SEQUENCE [LARGE SCALE GENOMIC DNA]</scope>
    <source>
        <strain evidence="3">JCM 17563</strain>
    </source>
</reference>
<evidence type="ECO:0000256" key="1">
    <source>
        <dbReference type="SAM" id="SignalP"/>
    </source>
</evidence>
<feature type="signal peptide" evidence="1">
    <location>
        <begin position="1"/>
        <end position="18"/>
    </location>
</feature>
<dbReference type="Gene3D" id="2.60.40.10">
    <property type="entry name" value="Immunoglobulins"/>
    <property type="match status" value="1"/>
</dbReference>
<accession>A0ABP7S8Z2</accession>
<dbReference type="RefSeq" id="WP_344705489.1">
    <property type="nucleotide sequence ID" value="NZ_BAABBQ010000001.1"/>
</dbReference>
<name>A0ABP7S8Z2_9SPHN</name>
<keyword evidence="3" id="KW-1185">Reference proteome</keyword>
<comment type="caution">
    <text evidence="2">The sequence shown here is derived from an EMBL/GenBank/DDBJ whole genome shotgun (WGS) entry which is preliminary data.</text>
</comment>
<dbReference type="SUPFAM" id="SSF49478">
    <property type="entry name" value="Cna protein B-type domain"/>
    <property type="match status" value="1"/>
</dbReference>